<accession>A0A6J7RX59</accession>
<organism evidence="1">
    <name type="scientific">freshwater metagenome</name>
    <dbReference type="NCBI Taxonomy" id="449393"/>
    <lineage>
        <taxon>unclassified sequences</taxon>
        <taxon>metagenomes</taxon>
        <taxon>ecological metagenomes</taxon>
    </lineage>
</organism>
<dbReference type="AntiFam" id="ANF00133">
    <property type="entry name" value="Shadow ORF (opposite mccA)"/>
</dbReference>
<proteinExistence type="predicted"/>
<gene>
    <name evidence="1" type="ORF">UFOPK4175_00588</name>
</gene>
<dbReference type="AlphaFoldDB" id="A0A6J7RX59"/>
<name>A0A6J7RX59_9ZZZZ</name>
<protein>
    <submittedName>
        <fullName evidence="1">Unannotated protein</fullName>
    </submittedName>
</protein>
<sequence length="169" mass="18215">MLAVNVPDDQFGDHRVVHRSHFAVLADSGVNAHAGPRRFDVAADLAWGGGEILRSVLGIDAALDRVAAHLDLILRYRQRLTGGGADSFTHDVDPGHHLGHAVLNLNARVHLKEEVFAVLQHSLDRSSADVADSLSGIDADLSDLRPQLFVNDPGGGRRLFDQLLVTALD</sequence>
<dbReference type="EMBL" id="CAFBPX010000083">
    <property type="protein sequence ID" value="CAB5033504.1"/>
    <property type="molecule type" value="Genomic_DNA"/>
</dbReference>
<evidence type="ECO:0000313" key="1">
    <source>
        <dbReference type="EMBL" id="CAB5033504.1"/>
    </source>
</evidence>
<reference evidence="1" key="1">
    <citation type="submission" date="2020-05" db="EMBL/GenBank/DDBJ databases">
        <authorList>
            <person name="Chiriac C."/>
            <person name="Salcher M."/>
            <person name="Ghai R."/>
            <person name="Kavagutti S V."/>
        </authorList>
    </citation>
    <scope>NUCLEOTIDE SEQUENCE</scope>
</reference>